<sequence length="76" mass="7864">MSFQESKTAISDRLLDLTKAIDHENEAARLQCGALAGALVGGWSIAASIEFGYSPLVGASILTIGVMAGLAARIML</sequence>
<dbReference type="Proteomes" id="UP001597185">
    <property type="component" value="Unassembled WGS sequence"/>
</dbReference>
<evidence type="ECO:0000313" key="3">
    <source>
        <dbReference type="Proteomes" id="UP001597185"/>
    </source>
</evidence>
<accession>A0ABD6BZQ2</accession>
<keyword evidence="1" id="KW-0472">Membrane</keyword>
<keyword evidence="3" id="KW-1185">Reference proteome</keyword>
<name>A0ABD6BZQ2_9EURY</name>
<protein>
    <submittedName>
        <fullName evidence="2">Uncharacterized protein</fullName>
    </submittedName>
</protein>
<keyword evidence="1" id="KW-0812">Transmembrane</keyword>
<gene>
    <name evidence="2" type="ORF">ACFR9T_07090</name>
</gene>
<reference evidence="2 3" key="1">
    <citation type="journal article" date="2019" name="Int. J. Syst. Evol. Microbiol.">
        <title>The Global Catalogue of Microorganisms (GCM) 10K type strain sequencing project: providing services to taxonomists for standard genome sequencing and annotation.</title>
        <authorList>
            <consortium name="The Broad Institute Genomics Platform"/>
            <consortium name="The Broad Institute Genome Sequencing Center for Infectious Disease"/>
            <person name="Wu L."/>
            <person name="Ma J."/>
        </authorList>
    </citation>
    <scope>NUCLEOTIDE SEQUENCE [LARGE SCALE GENOMIC DNA]</scope>
    <source>
        <strain evidence="2 3">CGMCC 1.12689</strain>
    </source>
</reference>
<evidence type="ECO:0000313" key="2">
    <source>
        <dbReference type="EMBL" id="MFD1570355.1"/>
    </source>
</evidence>
<dbReference type="AlphaFoldDB" id="A0ABD6BZQ2"/>
<dbReference type="RefSeq" id="WP_256397173.1">
    <property type="nucleotide sequence ID" value="NZ_JANHDL010000004.1"/>
</dbReference>
<comment type="caution">
    <text evidence="2">The sequence shown here is derived from an EMBL/GenBank/DDBJ whole genome shotgun (WGS) entry which is preliminary data.</text>
</comment>
<feature type="transmembrane region" description="Helical" evidence="1">
    <location>
        <begin position="52"/>
        <end position="72"/>
    </location>
</feature>
<proteinExistence type="predicted"/>
<keyword evidence="1" id="KW-1133">Transmembrane helix</keyword>
<evidence type="ECO:0000256" key="1">
    <source>
        <dbReference type="SAM" id="Phobius"/>
    </source>
</evidence>
<organism evidence="2 3">
    <name type="scientific">Halorubrum laminariae</name>
    <dbReference type="NCBI Taxonomy" id="1433523"/>
    <lineage>
        <taxon>Archaea</taxon>
        <taxon>Methanobacteriati</taxon>
        <taxon>Methanobacteriota</taxon>
        <taxon>Stenosarchaea group</taxon>
        <taxon>Halobacteria</taxon>
        <taxon>Halobacteriales</taxon>
        <taxon>Haloferacaceae</taxon>
        <taxon>Halorubrum</taxon>
    </lineage>
</organism>
<dbReference type="EMBL" id="JBHUDB010000002">
    <property type="protein sequence ID" value="MFD1570355.1"/>
    <property type="molecule type" value="Genomic_DNA"/>
</dbReference>